<comment type="caution">
    <text evidence="1">The sequence shown here is derived from an EMBL/GenBank/DDBJ whole genome shotgun (WGS) entry which is preliminary data.</text>
</comment>
<proteinExistence type="predicted"/>
<reference evidence="1 2" key="1">
    <citation type="journal article" date="2016" name="Nat. Commun.">
        <title>Thousands of microbial genomes shed light on interconnected biogeochemical processes in an aquifer system.</title>
        <authorList>
            <person name="Anantharaman K."/>
            <person name="Brown C.T."/>
            <person name="Hug L.A."/>
            <person name="Sharon I."/>
            <person name="Castelle C.J."/>
            <person name="Probst A.J."/>
            <person name="Thomas B.C."/>
            <person name="Singh A."/>
            <person name="Wilkins M.J."/>
            <person name="Karaoz U."/>
            <person name="Brodie E.L."/>
            <person name="Williams K.H."/>
            <person name="Hubbard S.S."/>
            <person name="Banfield J.F."/>
        </authorList>
    </citation>
    <scope>NUCLEOTIDE SEQUENCE [LARGE SCALE GENOMIC DNA]</scope>
</reference>
<accession>A0A1F7IXW5</accession>
<name>A0A1F7IXW5_9BACT</name>
<dbReference type="STRING" id="1802061.A3A93_01955"/>
<protein>
    <submittedName>
        <fullName evidence="1">Uncharacterized protein</fullName>
    </submittedName>
</protein>
<dbReference type="Proteomes" id="UP000177141">
    <property type="component" value="Unassembled WGS sequence"/>
</dbReference>
<evidence type="ECO:0000313" key="1">
    <source>
        <dbReference type="EMBL" id="OGK48216.1"/>
    </source>
</evidence>
<organism evidence="1 2">
    <name type="scientific">Candidatus Roizmanbacteria bacterium RIFCSPLOWO2_01_FULL_38_12</name>
    <dbReference type="NCBI Taxonomy" id="1802061"/>
    <lineage>
        <taxon>Bacteria</taxon>
        <taxon>Candidatus Roizmaniibacteriota</taxon>
    </lineage>
</organism>
<sequence length="227" mass="26312">MTFIKDAYSALREKAQQRAAKIAEEDAQRQRELYEYRERVGEETQRAYDQLFQDGHLTWRDFPLGSNVLAVNDEEIIDGKISTSHSRLKVAKRLHDNIHVFLDNRPSTYPEVNLFGLQWTDDESGLTVAQWVAEGNRIDRYEYNGYHREMELRQKNSPNHFSFDPNVYEGQYTMKACWPEGPTTAVKLTINASGIYAYALKENVLQTTTFALGIDSQYDRRVGLSFI</sequence>
<evidence type="ECO:0000313" key="2">
    <source>
        <dbReference type="Proteomes" id="UP000177141"/>
    </source>
</evidence>
<dbReference type="EMBL" id="MGAL01000018">
    <property type="protein sequence ID" value="OGK48216.1"/>
    <property type="molecule type" value="Genomic_DNA"/>
</dbReference>
<dbReference type="AlphaFoldDB" id="A0A1F7IXW5"/>
<gene>
    <name evidence="1" type="ORF">A3A93_01955</name>
</gene>